<feature type="domain" description="HTH tetR-type" evidence="5">
    <location>
        <begin position="17"/>
        <end position="77"/>
    </location>
</feature>
<dbReference type="InterPro" id="IPR009057">
    <property type="entry name" value="Homeodomain-like_sf"/>
</dbReference>
<dbReference type="InterPro" id="IPR050109">
    <property type="entry name" value="HTH-type_TetR-like_transc_reg"/>
</dbReference>
<dbReference type="Gene3D" id="1.10.357.10">
    <property type="entry name" value="Tetracycline Repressor, domain 2"/>
    <property type="match status" value="1"/>
</dbReference>
<dbReference type="Pfam" id="PF14246">
    <property type="entry name" value="TetR_C_7"/>
    <property type="match status" value="1"/>
</dbReference>
<reference evidence="6" key="1">
    <citation type="submission" date="2021-04" db="EMBL/GenBank/DDBJ databases">
        <title>Isolation of p-tert-butylphenol degrading bacteria Sphingobium phenoxybenzoativorans Tas13 from active sludge.</title>
        <authorList>
            <person name="Li Y."/>
        </authorList>
    </citation>
    <scope>NUCLEOTIDE SEQUENCE</scope>
    <source>
        <strain evidence="6">Tas13</strain>
    </source>
</reference>
<organism evidence="6 7">
    <name type="scientific">Sphingobium phenoxybenzoativorans</name>
    <dbReference type="NCBI Taxonomy" id="1592790"/>
    <lineage>
        <taxon>Bacteria</taxon>
        <taxon>Pseudomonadati</taxon>
        <taxon>Pseudomonadota</taxon>
        <taxon>Alphaproteobacteria</taxon>
        <taxon>Sphingomonadales</taxon>
        <taxon>Sphingomonadaceae</taxon>
        <taxon>Sphingobium</taxon>
    </lineage>
</organism>
<proteinExistence type="predicted"/>
<gene>
    <name evidence="6" type="ORF">KFK14_16540</name>
</gene>
<dbReference type="RefSeq" id="WP_212608420.1">
    <property type="nucleotide sequence ID" value="NZ_CP073910.1"/>
</dbReference>
<keyword evidence="3" id="KW-0804">Transcription</keyword>
<evidence type="ECO:0000256" key="3">
    <source>
        <dbReference type="ARBA" id="ARBA00023163"/>
    </source>
</evidence>
<dbReference type="Pfam" id="PF00440">
    <property type="entry name" value="TetR_N"/>
    <property type="match status" value="1"/>
</dbReference>
<dbReference type="Proteomes" id="UP000681425">
    <property type="component" value="Chromosome"/>
</dbReference>
<dbReference type="KEGG" id="spph:KFK14_16540"/>
<evidence type="ECO:0000313" key="7">
    <source>
        <dbReference type="Proteomes" id="UP000681425"/>
    </source>
</evidence>
<dbReference type="PANTHER" id="PTHR30055:SF146">
    <property type="entry name" value="HTH-TYPE TRANSCRIPTIONAL DUAL REGULATOR CECR"/>
    <property type="match status" value="1"/>
</dbReference>
<dbReference type="InterPro" id="IPR036271">
    <property type="entry name" value="Tet_transcr_reg_TetR-rel_C_sf"/>
</dbReference>
<dbReference type="GO" id="GO:0003700">
    <property type="term" value="F:DNA-binding transcription factor activity"/>
    <property type="evidence" value="ECO:0007669"/>
    <property type="project" value="TreeGrafter"/>
</dbReference>
<evidence type="ECO:0000259" key="5">
    <source>
        <dbReference type="PROSITE" id="PS50977"/>
    </source>
</evidence>
<dbReference type="InterPro" id="IPR039536">
    <property type="entry name" value="TetR_C_Proteobacteria"/>
</dbReference>
<dbReference type="GO" id="GO:0000976">
    <property type="term" value="F:transcription cis-regulatory region binding"/>
    <property type="evidence" value="ECO:0007669"/>
    <property type="project" value="TreeGrafter"/>
</dbReference>
<feature type="DNA-binding region" description="H-T-H motif" evidence="4">
    <location>
        <begin position="40"/>
        <end position="59"/>
    </location>
</feature>
<sequence length="215" mass="23769">MKRKAWSASHARVQQMADKRERILDAARDRFLAEGFSAASMDRIAEEAGASKMTLYRHFKSKEALFLAAINRDCAQIYAVEEHDPAITREAAAQSLSDFGQTFVMAITEPGVLGLFRMLMGEMARFPELGRLFYDAAPARSIAVIERILSGLLPAAEADMRARAFMHLLMGDTYQRLALGKIDFAQSATDFPAQISLAVELILSGIGKVTPEERP</sequence>
<name>A0A975K518_9SPHN</name>
<accession>A0A975K518</accession>
<dbReference type="FunFam" id="1.10.10.60:FF:000141">
    <property type="entry name" value="TetR family transcriptional regulator"/>
    <property type="match status" value="1"/>
</dbReference>
<dbReference type="SUPFAM" id="SSF46689">
    <property type="entry name" value="Homeodomain-like"/>
    <property type="match status" value="1"/>
</dbReference>
<dbReference type="PROSITE" id="PS50977">
    <property type="entry name" value="HTH_TETR_2"/>
    <property type="match status" value="1"/>
</dbReference>
<dbReference type="SUPFAM" id="SSF48498">
    <property type="entry name" value="Tetracyclin repressor-like, C-terminal domain"/>
    <property type="match status" value="1"/>
</dbReference>
<evidence type="ECO:0000256" key="2">
    <source>
        <dbReference type="ARBA" id="ARBA00023125"/>
    </source>
</evidence>
<dbReference type="InterPro" id="IPR001647">
    <property type="entry name" value="HTH_TetR"/>
</dbReference>
<dbReference type="PRINTS" id="PR00455">
    <property type="entry name" value="HTHTETR"/>
</dbReference>
<evidence type="ECO:0000313" key="6">
    <source>
        <dbReference type="EMBL" id="QUT04637.1"/>
    </source>
</evidence>
<evidence type="ECO:0000256" key="1">
    <source>
        <dbReference type="ARBA" id="ARBA00023015"/>
    </source>
</evidence>
<dbReference type="AlphaFoldDB" id="A0A975K518"/>
<evidence type="ECO:0000256" key="4">
    <source>
        <dbReference type="PROSITE-ProRule" id="PRU00335"/>
    </source>
</evidence>
<dbReference type="PANTHER" id="PTHR30055">
    <property type="entry name" value="HTH-TYPE TRANSCRIPTIONAL REGULATOR RUTR"/>
    <property type="match status" value="1"/>
</dbReference>
<keyword evidence="2 4" id="KW-0238">DNA-binding</keyword>
<keyword evidence="7" id="KW-1185">Reference proteome</keyword>
<protein>
    <submittedName>
        <fullName evidence="6">TetR/AcrR family transcriptional regulator</fullName>
    </submittedName>
</protein>
<dbReference type="Gene3D" id="1.10.10.60">
    <property type="entry name" value="Homeodomain-like"/>
    <property type="match status" value="1"/>
</dbReference>
<dbReference type="EMBL" id="CP073910">
    <property type="protein sequence ID" value="QUT04637.1"/>
    <property type="molecule type" value="Genomic_DNA"/>
</dbReference>
<keyword evidence="1" id="KW-0805">Transcription regulation</keyword>